<gene>
    <name evidence="2" type="ORF">PANT_27d00051</name>
</gene>
<evidence type="ECO:0000256" key="1">
    <source>
        <dbReference type="SAM" id="MobiDB-lite"/>
    </source>
</evidence>
<reference evidence="3" key="1">
    <citation type="journal article" date="2013" name="Genome Announc.">
        <title>Genome sequence of the basidiomycetous yeast Pseudozyma antarctica T-34, a producer of the glycolipid biosurfactants mannosylerythritol lipids.</title>
        <authorList>
            <person name="Morita T."/>
            <person name="Koike H."/>
            <person name="Koyama Y."/>
            <person name="Hagiwara H."/>
            <person name="Ito E."/>
            <person name="Fukuoka T."/>
            <person name="Imura T."/>
            <person name="Machida M."/>
            <person name="Kitamoto D."/>
        </authorList>
    </citation>
    <scope>NUCLEOTIDE SEQUENCE [LARGE SCALE GENOMIC DNA]</scope>
    <source>
        <strain evidence="3">T-34</strain>
    </source>
</reference>
<feature type="region of interest" description="Disordered" evidence="1">
    <location>
        <begin position="19"/>
        <end position="144"/>
    </location>
</feature>
<feature type="compositionally biased region" description="Pro residues" evidence="1">
    <location>
        <begin position="321"/>
        <end position="333"/>
    </location>
</feature>
<dbReference type="GO" id="GO:0071011">
    <property type="term" value="C:precatalytic spliceosome"/>
    <property type="evidence" value="ECO:0007669"/>
    <property type="project" value="TreeGrafter"/>
</dbReference>
<dbReference type="GO" id="GO:0045292">
    <property type="term" value="P:mRNA cis splicing, via spliceosome"/>
    <property type="evidence" value="ECO:0007669"/>
    <property type="project" value="InterPro"/>
</dbReference>
<dbReference type="EMBL" id="DF196793">
    <property type="protein sequence ID" value="GAC77645.1"/>
    <property type="molecule type" value="Genomic_DNA"/>
</dbReference>
<feature type="compositionally biased region" description="Low complexity" evidence="1">
    <location>
        <begin position="39"/>
        <end position="51"/>
    </location>
</feature>
<dbReference type="STRING" id="1151754.M9M8F7"/>
<protein>
    <submittedName>
        <fullName evidence="2">Reductases with broad range of substrate specificities</fullName>
    </submittedName>
</protein>
<feature type="region of interest" description="Disordered" evidence="1">
    <location>
        <begin position="198"/>
        <end position="252"/>
    </location>
</feature>
<feature type="region of interest" description="Disordered" evidence="1">
    <location>
        <begin position="267"/>
        <end position="340"/>
    </location>
</feature>
<dbReference type="PANTHER" id="PTHR13288">
    <property type="entry name" value="SPLICING FACTOR 45 SPF45"/>
    <property type="match status" value="1"/>
</dbReference>
<name>M9M8F7_PSEA3</name>
<evidence type="ECO:0000313" key="3">
    <source>
        <dbReference type="Proteomes" id="UP000011976"/>
    </source>
</evidence>
<organism evidence="2 3">
    <name type="scientific">Pseudozyma antarctica (strain T-34)</name>
    <name type="common">Yeast</name>
    <name type="synonym">Candida antarctica</name>
    <dbReference type="NCBI Taxonomy" id="1151754"/>
    <lineage>
        <taxon>Eukaryota</taxon>
        <taxon>Fungi</taxon>
        <taxon>Dikarya</taxon>
        <taxon>Basidiomycota</taxon>
        <taxon>Ustilaginomycotina</taxon>
        <taxon>Ustilaginomycetes</taxon>
        <taxon>Ustilaginales</taxon>
        <taxon>Ustilaginaceae</taxon>
        <taxon>Moesziomyces</taxon>
    </lineage>
</organism>
<feature type="compositionally biased region" description="Acidic residues" evidence="1">
    <location>
        <begin position="204"/>
        <end position="215"/>
    </location>
</feature>
<feature type="compositionally biased region" description="Basic residues" evidence="1">
    <location>
        <begin position="225"/>
        <end position="236"/>
    </location>
</feature>
<dbReference type="PANTHER" id="PTHR13288:SF8">
    <property type="entry name" value="SPLICING FACTOR 45"/>
    <property type="match status" value="1"/>
</dbReference>
<accession>M9M8F7</accession>
<feature type="compositionally biased region" description="Polar residues" evidence="1">
    <location>
        <begin position="25"/>
        <end position="38"/>
    </location>
</feature>
<dbReference type="InterPro" id="IPR040052">
    <property type="entry name" value="RBM17"/>
</dbReference>
<proteinExistence type="predicted"/>
<evidence type="ECO:0000313" key="2">
    <source>
        <dbReference type="EMBL" id="GAC77645.1"/>
    </source>
</evidence>
<feature type="compositionally biased region" description="Basic and acidic residues" evidence="1">
    <location>
        <begin position="283"/>
        <end position="301"/>
    </location>
</feature>
<sequence>MSAANQAFRGASLYAGIFDEAPSDAPQQDTASSKSGQEASATGDSAAGSSSKPSGNPGWSASLRFAPRRTGGAKPKSRPNAAFVASFAPVPPSDTPEQSSKAILVPPLPQHTSEAAETTSLPAAQLTKPSVSGVGKKDEQGKAGRLVETSDLKLTALALPQSADDGWLAAELDKYRVDSAPPYVLAPEEVERDKALARHPERGDEWDEAEADEDVNGFFATNAGKRARKKKKRKRGMSPVGPSLNGEYDPRVPNDYLAYKQVVYERRSAQLDQQKWQQEYDPQDWREYDDQQDQPHPEASRNHGPLTGEEAYQRRMAMSQPPAPGPPPRPPPSLQVADVDARQNAAAIAARLAALAPPPTDQP</sequence>
<dbReference type="Proteomes" id="UP000011976">
    <property type="component" value="Unassembled WGS sequence"/>
</dbReference>
<dbReference type="AlphaFoldDB" id="M9M8F7"/>
<feature type="compositionally biased region" description="Polar residues" evidence="1">
    <location>
        <begin position="110"/>
        <end position="130"/>
    </location>
</feature>
<dbReference type="OrthoDB" id="5411533at2759"/>
<feature type="compositionally biased region" description="Low complexity" evidence="1">
    <location>
        <begin position="79"/>
        <end position="88"/>
    </location>
</feature>